<dbReference type="Gene3D" id="3.90.470.20">
    <property type="entry name" value="4'-phosphopantetheinyl transferase domain"/>
    <property type="match status" value="1"/>
</dbReference>
<evidence type="ECO:0000313" key="4">
    <source>
        <dbReference type="Proteomes" id="UP000663570"/>
    </source>
</evidence>
<dbReference type="Pfam" id="PF01648">
    <property type="entry name" value="ACPS"/>
    <property type="match status" value="1"/>
</dbReference>
<evidence type="ECO:0000256" key="1">
    <source>
        <dbReference type="ARBA" id="ARBA00022679"/>
    </source>
</evidence>
<organism evidence="3 4">
    <name type="scientific">Niveibacterium microcysteis</name>
    <dbReference type="NCBI Taxonomy" id="2811415"/>
    <lineage>
        <taxon>Bacteria</taxon>
        <taxon>Pseudomonadati</taxon>
        <taxon>Pseudomonadota</taxon>
        <taxon>Betaproteobacteria</taxon>
        <taxon>Rhodocyclales</taxon>
        <taxon>Rhodocyclaceae</taxon>
        <taxon>Niveibacterium</taxon>
    </lineage>
</organism>
<proteinExistence type="predicted"/>
<dbReference type="InterPro" id="IPR008278">
    <property type="entry name" value="4-PPantetheinyl_Trfase_dom"/>
</dbReference>
<reference evidence="3 4" key="1">
    <citation type="submission" date="2021-02" db="EMBL/GenBank/DDBJ databases">
        <title>Niveibacterium changnyeongensis HC41.</title>
        <authorList>
            <person name="Kang M."/>
        </authorList>
    </citation>
    <scope>NUCLEOTIDE SEQUENCE [LARGE SCALE GENOMIC DNA]</scope>
    <source>
        <strain evidence="3 4">HC41</strain>
    </source>
</reference>
<dbReference type="GO" id="GO:0016740">
    <property type="term" value="F:transferase activity"/>
    <property type="evidence" value="ECO:0007669"/>
    <property type="project" value="UniProtKB-KW"/>
</dbReference>
<evidence type="ECO:0000313" key="3">
    <source>
        <dbReference type="EMBL" id="QSI76809.1"/>
    </source>
</evidence>
<sequence length="187" mass="20003">MARWPVFEWPAQAPPPSAPCVVLALALAPDMPRADARARVREAAREYIAVRLGVAPESLTLRASPGLPPQLVGYALGLSFSHEPGCSLVAVNWDGPVGVDLMRVALPEDWAAVARDYLGPAMATQIAATPLELRAEAFSQAWTQLEASLKLRGEALREWRAGDVVDACRCSPLTLPAGYIGTLALPR</sequence>
<dbReference type="RefSeq" id="WP_206254414.1">
    <property type="nucleotide sequence ID" value="NZ_CP071060.1"/>
</dbReference>
<name>A0ABX7M4X1_9RHOO</name>
<protein>
    <submittedName>
        <fullName evidence="3">4'-phosphopantetheinyl transferase superfamily protein</fullName>
    </submittedName>
</protein>
<keyword evidence="4" id="KW-1185">Reference proteome</keyword>
<dbReference type="InterPro" id="IPR037143">
    <property type="entry name" value="4-PPantetheinyl_Trfase_dom_sf"/>
</dbReference>
<feature type="domain" description="4'-phosphopantetheinyl transferase" evidence="2">
    <location>
        <begin position="96"/>
        <end position="165"/>
    </location>
</feature>
<evidence type="ECO:0000259" key="2">
    <source>
        <dbReference type="Pfam" id="PF01648"/>
    </source>
</evidence>
<keyword evidence="1 3" id="KW-0808">Transferase</keyword>
<gene>
    <name evidence="3" type="ORF">JY500_20545</name>
</gene>
<dbReference type="SUPFAM" id="SSF56214">
    <property type="entry name" value="4'-phosphopantetheinyl transferase"/>
    <property type="match status" value="1"/>
</dbReference>
<dbReference type="Proteomes" id="UP000663570">
    <property type="component" value="Chromosome"/>
</dbReference>
<accession>A0ABX7M4X1</accession>
<dbReference type="EMBL" id="CP071060">
    <property type="protein sequence ID" value="QSI76809.1"/>
    <property type="molecule type" value="Genomic_DNA"/>
</dbReference>